<dbReference type="Pfam" id="PF08325">
    <property type="entry name" value="WLM"/>
    <property type="match status" value="1"/>
</dbReference>
<dbReference type="AlphaFoldDB" id="A0A6C0AUA7"/>
<name>A0A6C0AUA7_9ZZZZ</name>
<organism evidence="3">
    <name type="scientific">viral metagenome</name>
    <dbReference type="NCBI Taxonomy" id="1070528"/>
    <lineage>
        <taxon>unclassified sequences</taxon>
        <taxon>metagenomes</taxon>
        <taxon>organismal metagenomes</taxon>
    </lineage>
</organism>
<sequence length="211" mass="24406">MYEILYTIAILSICAYIFYSWYNPKLVYVQSKVNNKTYVVRNLKNKQAAADLLAEVSTRLQKLVDKFVKKYGKEDERVNLLVKRFKNHEIREALPKSGQTSYSLNKGERIVLCIRGRNTNEKLADINTILFVALHELAHIMTISVGHNEEFWDNFRFILAHAEKWKLYSSVNYGKSPKPYCGIKITETPLRENDSERFIGCAPCKSAPCKC</sequence>
<evidence type="ECO:0000313" key="3">
    <source>
        <dbReference type="EMBL" id="QHS83529.1"/>
    </source>
</evidence>
<feature type="transmembrane region" description="Helical" evidence="1">
    <location>
        <begin position="6"/>
        <end position="22"/>
    </location>
</feature>
<dbReference type="EMBL" id="MN738760">
    <property type="protein sequence ID" value="QHS83529.1"/>
    <property type="molecule type" value="Genomic_DNA"/>
</dbReference>
<proteinExistence type="predicted"/>
<accession>A0A6C0AUA7</accession>
<reference evidence="3" key="1">
    <citation type="journal article" date="2020" name="Nature">
        <title>Giant virus diversity and host interactions through global metagenomics.</title>
        <authorList>
            <person name="Schulz F."/>
            <person name="Roux S."/>
            <person name="Paez-Espino D."/>
            <person name="Jungbluth S."/>
            <person name="Walsh D.A."/>
            <person name="Denef V.J."/>
            <person name="McMahon K.D."/>
            <person name="Konstantinidis K.T."/>
            <person name="Eloe-Fadrosh E.A."/>
            <person name="Kyrpides N.C."/>
            <person name="Woyke T."/>
        </authorList>
    </citation>
    <scope>NUCLEOTIDE SEQUENCE</scope>
    <source>
        <strain evidence="3">GVMAG-S-ERX555961-36</strain>
    </source>
</reference>
<keyword evidence="1" id="KW-1133">Transmembrane helix</keyword>
<evidence type="ECO:0000259" key="2">
    <source>
        <dbReference type="Pfam" id="PF08325"/>
    </source>
</evidence>
<evidence type="ECO:0000256" key="1">
    <source>
        <dbReference type="SAM" id="Phobius"/>
    </source>
</evidence>
<feature type="domain" description="WLM" evidence="2">
    <location>
        <begin position="83"/>
        <end position="164"/>
    </location>
</feature>
<keyword evidence="1" id="KW-0812">Transmembrane</keyword>
<dbReference type="InterPro" id="IPR013536">
    <property type="entry name" value="WLM_dom"/>
</dbReference>
<protein>
    <recommendedName>
        <fullName evidence="2">WLM domain-containing protein</fullName>
    </recommendedName>
</protein>
<keyword evidence="1" id="KW-0472">Membrane</keyword>